<dbReference type="InterPro" id="IPR000783">
    <property type="entry name" value="RNA_pol_subH/Rpb5_C"/>
</dbReference>
<comment type="similarity">
    <text evidence="3">Belongs to the archaeal Rpo5/eukaryotic RPB5 RNA polymerase subunit family.</text>
</comment>
<proteinExistence type="inferred from homology"/>
<dbReference type="GO" id="GO:0042797">
    <property type="term" value="P:tRNA transcription by RNA polymerase III"/>
    <property type="evidence" value="ECO:0007669"/>
    <property type="project" value="TreeGrafter"/>
</dbReference>
<dbReference type="AlphaFoldDB" id="A0A1Q6DRZ1"/>
<dbReference type="GO" id="GO:0005737">
    <property type="term" value="C:cytoplasm"/>
    <property type="evidence" value="ECO:0007669"/>
    <property type="project" value="UniProtKB-SubCell"/>
</dbReference>
<dbReference type="PANTHER" id="PTHR10535:SF0">
    <property type="entry name" value="DNA-DIRECTED RNA POLYMERASES I, II, AND III SUBUNIT RPABC1"/>
    <property type="match status" value="1"/>
</dbReference>
<dbReference type="GO" id="GO:0000428">
    <property type="term" value="C:DNA-directed RNA polymerase complex"/>
    <property type="evidence" value="ECO:0007669"/>
    <property type="project" value="UniProtKB-KW"/>
</dbReference>
<keyword evidence="2 3" id="KW-0804">Transcription</keyword>
<comment type="function">
    <text evidence="3">DNA-dependent RNA polymerase (RNAP) catalyzes the transcription of DNA into RNA using the four ribonucleoside triphosphates as substrates.</text>
</comment>
<dbReference type="GO" id="GO:0006362">
    <property type="term" value="P:transcription elongation by RNA polymerase I"/>
    <property type="evidence" value="ECO:0007669"/>
    <property type="project" value="TreeGrafter"/>
</dbReference>
<dbReference type="EC" id="2.7.7.6" evidence="3"/>
<keyword evidence="3" id="KW-0963">Cytoplasm</keyword>
<dbReference type="PANTHER" id="PTHR10535">
    <property type="entry name" value="DNA-DIRECTED RNA POLYMERASES I, II, AND III SUBUNIT RPABC1"/>
    <property type="match status" value="1"/>
</dbReference>
<dbReference type="InterPro" id="IPR035913">
    <property type="entry name" value="RPB5-like_sf"/>
</dbReference>
<evidence type="ECO:0000256" key="3">
    <source>
        <dbReference type="HAMAP-Rule" id="MF_00025"/>
    </source>
</evidence>
<evidence type="ECO:0000256" key="1">
    <source>
        <dbReference type="ARBA" id="ARBA00022478"/>
    </source>
</evidence>
<comment type="catalytic activity">
    <reaction evidence="3">
        <text>RNA(n) + a ribonucleoside 5'-triphosphate = RNA(n+1) + diphosphate</text>
        <dbReference type="Rhea" id="RHEA:21248"/>
        <dbReference type="Rhea" id="RHEA-COMP:14527"/>
        <dbReference type="Rhea" id="RHEA-COMP:17342"/>
        <dbReference type="ChEBI" id="CHEBI:33019"/>
        <dbReference type="ChEBI" id="CHEBI:61557"/>
        <dbReference type="ChEBI" id="CHEBI:140395"/>
        <dbReference type="EC" id="2.7.7.6"/>
    </reaction>
</comment>
<dbReference type="GO" id="GO:0003899">
    <property type="term" value="F:DNA-directed RNA polymerase activity"/>
    <property type="evidence" value="ECO:0007669"/>
    <property type="project" value="UniProtKB-UniRule"/>
</dbReference>
<evidence type="ECO:0000313" key="6">
    <source>
        <dbReference type="Proteomes" id="UP000185744"/>
    </source>
</evidence>
<dbReference type="SUPFAM" id="SSF55287">
    <property type="entry name" value="RPB5-like RNA polymerase subunit"/>
    <property type="match status" value="1"/>
</dbReference>
<dbReference type="InParanoid" id="A0A1Q6DRZ1"/>
<keyword evidence="3" id="KW-0548">Nucleotidyltransferase</keyword>
<comment type="subcellular location">
    <subcellularLocation>
        <location evidence="3">Cytoplasm</location>
    </subcellularLocation>
</comment>
<dbReference type="Proteomes" id="UP000185744">
    <property type="component" value="Unassembled WGS sequence"/>
</dbReference>
<feature type="domain" description="RNA polymerase subunit H/Rpb5 C-terminal" evidence="4">
    <location>
        <begin position="13"/>
        <end position="85"/>
    </location>
</feature>
<dbReference type="Pfam" id="PF01191">
    <property type="entry name" value="RNA_pol_Rpb5_C"/>
    <property type="match status" value="1"/>
</dbReference>
<dbReference type="FunCoup" id="A0A1Q6DRZ1">
    <property type="interactions" value="2"/>
</dbReference>
<name>A0A1Q6DRZ1_METT1</name>
<accession>A0A1Q6DRZ1</accession>
<organism evidence="5 6">
    <name type="scientific">Methanohalarchaeum thermophilum</name>
    <dbReference type="NCBI Taxonomy" id="1903181"/>
    <lineage>
        <taxon>Archaea</taxon>
        <taxon>Methanobacteriati</taxon>
        <taxon>Methanobacteriota</taxon>
        <taxon>Methanonatronarchaeia</taxon>
        <taxon>Methanonatronarchaeales</taxon>
        <taxon>Methanonatronarchaeaceae</taxon>
        <taxon>Candidatus Methanohalarchaeum</taxon>
    </lineage>
</organism>
<dbReference type="HAMAP" id="MF_00025">
    <property type="entry name" value="RNApol_Rpo5_RPB5"/>
    <property type="match status" value="1"/>
</dbReference>
<keyword evidence="3" id="KW-0808">Transferase</keyword>
<dbReference type="Gene3D" id="3.90.940.20">
    <property type="entry name" value="RPB5-like RNA polymerase subunit"/>
    <property type="match status" value="1"/>
</dbReference>
<dbReference type="STRING" id="1903181.BTN85_1796"/>
<gene>
    <name evidence="3" type="primary">rpo5</name>
    <name evidence="3" type="synonym">rpoH</name>
    <name evidence="5" type="ORF">BTN85_1796</name>
</gene>
<evidence type="ECO:0000256" key="2">
    <source>
        <dbReference type="ARBA" id="ARBA00023163"/>
    </source>
</evidence>
<dbReference type="NCBIfam" id="NF007129">
    <property type="entry name" value="PRK09570.1"/>
    <property type="match status" value="1"/>
</dbReference>
<evidence type="ECO:0000259" key="4">
    <source>
        <dbReference type="Pfam" id="PF01191"/>
    </source>
</evidence>
<dbReference type="GO" id="GO:0006366">
    <property type="term" value="P:transcription by RNA polymerase II"/>
    <property type="evidence" value="ECO:0007669"/>
    <property type="project" value="TreeGrafter"/>
</dbReference>
<keyword evidence="1 3" id="KW-0240">DNA-directed RNA polymerase</keyword>
<keyword evidence="6" id="KW-1185">Reference proteome</keyword>
<sequence length="90" mass="10206">MFNGRIKSLPKEYNVLDHDLVPDHELLSEKEVEELKEEEDIQLGSLPKVLKRDPVAKELDAEPGDVLKVIRESPTAGKALAYRLVIDEEL</sequence>
<reference evidence="5" key="1">
    <citation type="submission" date="2016-12" db="EMBL/GenBank/DDBJ databases">
        <title>Discovery of methanogenic haloarchaea.</title>
        <authorList>
            <person name="Sorokin D.Y."/>
            <person name="Makarova K.S."/>
            <person name="Abbas B."/>
            <person name="Ferrer M."/>
            <person name="Golyshin P.N."/>
        </authorList>
    </citation>
    <scope>NUCLEOTIDE SEQUENCE [LARGE SCALE GENOMIC DNA]</scope>
    <source>
        <strain evidence="5">HMET1</strain>
    </source>
</reference>
<dbReference type="EMBL" id="MSDW01000002">
    <property type="protein sequence ID" value="OKY77150.1"/>
    <property type="molecule type" value="Genomic_DNA"/>
</dbReference>
<comment type="subunit">
    <text evidence="3">Part of the RNA polymerase complex.</text>
</comment>
<comment type="caution">
    <text evidence="5">The sequence shown here is derived from an EMBL/GenBank/DDBJ whole genome shotgun (WGS) entry which is preliminary data.</text>
</comment>
<dbReference type="InterPro" id="IPR014381">
    <property type="entry name" value="Arch_Rpo5/euc_Rpb5"/>
</dbReference>
<evidence type="ECO:0000313" key="5">
    <source>
        <dbReference type="EMBL" id="OKY77150.1"/>
    </source>
</evidence>
<dbReference type="GO" id="GO:0003677">
    <property type="term" value="F:DNA binding"/>
    <property type="evidence" value="ECO:0007669"/>
    <property type="project" value="InterPro"/>
</dbReference>
<protein>
    <recommendedName>
        <fullName evidence="3">DNA-directed RNA polymerase subunit Rpo5</fullName>
        <ecNumber evidence="3">2.7.7.6</ecNumber>
    </recommendedName>
    <alternativeName>
        <fullName evidence="3">DNA-directed RNA polymerase subunit H</fullName>
    </alternativeName>
</protein>